<accession>A0AAV6I5B5</accession>
<dbReference type="AlphaFoldDB" id="A0AAV6I5B5"/>
<reference evidence="4" key="1">
    <citation type="submission" date="2020-08" db="EMBL/GenBank/DDBJ databases">
        <title>Plant Genome Project.</title>
        <authorList>
            <person name="Zhang R.-G."/>
        </authorList>
    </citation>
    <scope>NUCLEOTIDE SEQUENCE</scope>
    <source>
        <strain evidence="4">WSP0</strain>
        <tissue evidence="4">Leaf</tissue>
    </source>
</reference>
<dbReference type="InterPro" id="IPR036291">
    <property type="entry name" value="NAD(P)-bd_dom_sf"/>
</dbReference>
<keyword evidence="3" id="KW-0472">Membrane</keyword>
<dbReference type="PANTHER" id="PTHR43880">
    <property type="entry name" value="ALCOHOL DEHYDROGENASE"/>
    <property type="match status" value="1"/>
</dbReference>
<protein>
    <recommendedName>
        <fullName evidence="6">Alcohol dehydrogenase</fullName>
    </recommendedName>
</protein>
<keyword evidence="3" id="KW-1133">Transmembrane helix</keyword>
<keyword evidence="2" id="KW-0862">Zinc</keyword>
<dbReference type="Proteomes" id="UP000823749">
    <property type="component" value="Chromosome 12"/>
</dbReference>
<organism evidence="4 5">
    <name type="scientific">Rhododendron griersonianum</name>
    <dbReference type="NCBI Taxonomy" id="479676"/>
    <lineage>
        <taxon>Eukaryota</taxon>
        <taxon>Viridiplantae</taxon>
        <taxon>Streptophyta</taxon>
        <taxon>Embryophyta</taxon>
        <taxon>Tracheophyta</taxon>
        <taxon>Spermatophyta</taxon>
        <taxon>Magnoliopsida</taxon>
        <taxon>eudicotyledons</taxon>
        <taxon>Gunneridae</taxon>
        <taxon>Pentapetalae</taxon>
        <taxon>asterids</taxon>
        <taxon>Ericales</taxon>
        <taxon>Ericaceae</taxon>
        <taxon>Ericoideae</taxon>
        <taxon>Rhodoreae</taxon>
        <taxon>Rhododendron</taxon>
    </lineage>
</organism>
<evidence type="ECO:0000256" key="2">
    <source>
        <dbReference type="ARBA" id="ARBA00022833"/>
    </source>
</evidence>
<dbReference type="GO" id="GO:0051903">
    <property type="term" value="F:S-(hydroxymethyl)glutathione dehydrogenase [NAD(P)+] activity"/>
    <property type="evidence" value="ECO:0007669"/>
    <property type="project" value="TreeGrafter"/>
</dbReference>
<keyword evidence="3" id="KW-0812">Transmembrane</keyword>
<dbReference type="GO" id="GO:0008270">
    <property type="term" value="F:zinc ion binding"/>
    <property type="evidence" value="ECO:0007669"/>
    <property type="project" value="TreeGrafter"/>
</dbReference>
<proteinExistence type="predicted"/>
<comment type="caution">
    <text evidence="4">The sequence shown here is derived from an EMBL/GenBank/DDBJ whole genome shotgun (WGS) entry which is preliminary data.</text>
</comment>
<evidence type="ECO:0000256" key="3">
    <source>
        <dbReference type="SAM" id="Phobius"/>
    </source>
</evidence>
<dbReference type="EMBL" id="JACTNZ010000012">
    <property type="protein sequence ID" value="KAG5522534.1"/>
    <property type="molecule type" value="Genomic_DNA"/>
</dbReference>
<name>A0AAV6I5B5_9ERIC</name>
<dbReference type="GO" id="GO:0005829">
    <property type="term" value="C:cytosol"/>
    <property type="evidence" value="ECO:0007669"/>
    <property type="project" value="TreeGrafter"/>
</dbReference>
<keyword evidence="1" id="KW-0479">Metal-binding</keyword>
<feature type="transmembrane region" description="Helical" evidence="3">
    <location>
        <begin position="33"/>
        <end position="52"/>
    </location>
</feature>
<keyword evidence="5" id="KW-1185">Reference proteome</keyword>
<dbReference type="PANTHER" id="PTHR43880:SF5">
    <property type="entry name" value="ALCOHOL DEHYDROGENASE-LIKE 6"/>
    <property type="match status" value="1"/>
</dbReference>
<evidence type="ECO:0000256" key="1">
    <source>
        <dbReference type="ARBA" id="ARBA00022723"/>
    </source>
</evidence>
<dbReference type="GO" id="GO:0046294">
    <property type="term" value="P:formaldehyde catabolic process"/>
    <property type="evidence" value="ECO:0007669"/>
    <property type="project" value="TreeGrafter"/>
</dbReference>
<dbReference type="SUPFAM" id="SSF51735">
    <property type="entry name" value="NAD(P)-binding Rossmann-fold domains"/>
    <property type="match status" value="1"/>
</dbReference>
<evidence type="ECO:0000313" key="4">
    <source>
        <dbReference type="EMBL" id="KAG5522534.1"/>
    </source>
</evidence>
<gene>
    <name evidence="4" type="ORF">RHGRI_034633</name>
</gene>
<evidence type="ECO:0008006" key="6">
    <source>
        <dbReference type="Google" id="ProtNLM"/>
    </source>
</evidence>
<evidence type="ECO:0000313" key="5">
    <source>
        <dbReference type="Proteomes" id="UP000823749"/>
    </source>
</evidence>
<sequence length="68" mass="7154">MCDLEPFVNLERKHSVIWHLIIGLGAAWKVADIAGGSTVVIFGLGTVGLAVAQGAKLKGSISNNWCGY</sequence>
<dbReference type="Gene3D" id="3.40.50.720">
    <property type="entry name" value="NAD(P)-binding Rossmann-like Domain"/>
    <property type="match status" value="1"/>
</dbReference>